<dbReference type="Proteomes" id="UP001211421">
    <property type="component" value="Unassembled WGS sequence"/>
</dbReference>
<comment type="caution">
    <text evidence="1">The sequence shown here is derived from an EMBL/GenBank/DDBJ whole genome shotgun (WGS) entry which is preliminary data.</text>
</comment>
<name>A0AAW6E500_9FIRM</name>
<evidence type="ECO:0000313" key="1">
    <source>
        <dbReference type="EMBL" id="MDB8743101.1"/>
    </source>
</evidence>
<organism evidence="1 2">
    <name type="scientific">Ruminococcus bicirculans</name>
    <name type="common">ex Wegman et al. 2014</name>
    <dbReference type="NCBI Taxonomy" id="1160721"/>
    <lineage>
        <taxon>Bacteria</taxon>
        <taxon>Bacillati</taxon>
        <taxon>Bacillota</taxon>
        <taxon>Clostridia</taxon>
        <taxon>Eubacteriales</taxon>
        <taxon>Oscillospiraceae</taxon>
        <taxon>Ruminococcus</taxon>
    </lineage>
</organism>
<dbReference type="AlphaFoldDB" id="A0AAW6E500"/>
<accession>A0AAW6E500</accession>
<gene>
    <name evidence="1" type="ORF">PNV70_13615</name>
</gene>
<dbReference type="RefSeq" id="WP_195552197.1">
    <property type="nucleotide sequence ID" value="NZ_JADMNX010000012.1"/>
</dbReference>
<evidence type="ECO:0000313" key="2">
    <source>
        <dbReference type="Proteomes" id="UP001211421"/>
    </source>
</evidence>
<dbReference type="EMBL" id="JAQMLS010000012">
    <property type="protein sequence ID" value="MDB8743101.1"/>
    <property type="molecule type" value="Genomic_DNA"/>
</dbReference>
<sequence>MKNNNTAVERDKAGMAFELNEKFKDCKTETHEYLIGKQRCVVVRHYCGDKDLNEVLYRNAFERAFSEVMALHRSPQTN</sequence>
<protein>
    <submittedName>
        <fullName evidence="1">Uncharacterized protein</fullName>
    </submittedName>
</protein>
<reference evidence="1" key="1">
    <citation type="submission" date="2023-01" db="EMBL/GenBank/DDBJ databases">
        <title>Human gut microbiome strain richness.</title>
        <authorList>
            <person name="Chen-Liaw A."/>
        </authorList>
    </citation>
    <scope>NUCLEOTIDE SEQUENCE</scope>
    <source>
        <strain evidence="1">D59st1_B8_D59t2_181005</strain>
    </source>
</reference>
<proteinExistence type="predicted"/>